<dbReference type="GO" id="GO:0009103">
    <property type="term" value="P:lipopolysaccharide biosynthetic process"/>
    <property type="evidence" value="ECO:0007669"/>
    <property type="project" value="TreeGrafter"/>
</dbReference>
<dbReference type="Proteomes" id="UP000824236">
    <property type="component" value="Unassembled WGS sequence"/>
</dbReference>
<feature type="domain" description="Glycosyl transferase family 1" evidence="2">
    <location>
        <begin position="206"/>
        <end position="340"/>
    </location>
</feature>
<dbReference type="PANTHER" id="PTHR46401">
    <property type="entry name" value="GLYCOSYLTRANSFERASE WBBK-RELATED"/>
    <property type="match status" value="1"/>
</dbReference>
<sequence length="363" mass="41885">MNQSVIFLFAALGKLPIGGYKVVYEYANRLAKDGYKVGIVYPAYCARIGQSKLMKVLGICKGVLRYILNIITKGYSCRNWFKLDSRVKEYFTWSLSEKCVPIADVYFATAIDTSPYLNSYIRITNERKYYLIQGFEDWTGLSSEQVIATYRYPMNKIVIAHWLEDIVRKTGEKCTVINDGFDFEYFKKSTDIQNRNRYTVCMLYHNVESKGSIDGFKALELVKEQYPLLQVNIFGISPRPKFLPDWYHYYQKPDQDTHNKLYNESAIFIGTSWVEGWGLTVGEAMMCGCAVACTDNQGYLEMAKNEETALVSPVKDPVALANNIMRLISDDALRHRIAEVSYRNIQKFTWESSYGKLKKLLER</sequence>
<dbReference type="EMBL" id="JAHLFO010000004">
    <property type="protein sequence ID" value="MBU3812992.1"/>
    <property type="molecule type" value="Genomic_DNA"/>
</dbReference>
<reference evidence="3" key="2">
    <citation type="submission" date="2021-04" db="EMBL/GenBank/DDBJ databases">
        <authorList>
            <person name="Gilroy R."/>
        </authorList>
    </citation>
    <scope>NUCLEOTIDE SEQUENCE</scope>
    <source>
        <strain evidence="3">B3-3758</strain>
    </source>
</reference>
<accession>A0A9E2KDB3</accession>
<reference evidence="3" key="1">
    <citation type="journal article" date="2021" name="PeerJ">
        <title>Extensive microbial diversity within the chicken gut microbiome revealed by metagenomics and culture.</title>
        <authorList>
            <person name="Gilroy R."/>
            <person name="Ravi A."/>
            <person name="Getino M."/>
            <person name="Pursley I."/>
            <person name="Horton D.L."/>
            <person name="Alikhan N.F."/>
            <person name="Baker D."/>
            <person name="Gharbi K."/>
            <person name="Hall N."/>
            <person name="Watson M."/>
            <person name="Adriaenssens E.M."/>
            <person name="Foster-Nyarko E."/>
            <person name="Jarju S."/>
            <person name="Secka A."/>
            <person name="Antonio M."/>
            <person name="Oren A."/>
            <person name="Chaudhuri R.R."/>
            <person name="La Ragione R."/>
            <person name="Hildebrand F."/>
            <person name="Pallen M.J."/>
        </authorList>
    </citation>
    <scope>NUCLEOTIDE SEQUENCE</scope>
    <source>
        <strain evidence="3">B3-3758</strain>
    </source>
</reference>
<dbReference type="InterPro" id="IPR001296">
    <property type="entry name" value="Glyco_trans_1"/>
</dbReference>
<keyword evidence="1" id="KW-0808">Transferase</keyword>
<dbReference type="CDD" id="cd03801">
    <property type="entry name" value="GT4_PimA-like"/>
    <property type="match status" value="1"/>
</dbReference>
<proteinExistence type="predicted"/>
<dbReference type="GO" id="GO:0016757">
    <property type="term" value="F:glycosyltransferase activity"/>
    <property type="evidence" value="ECO:0007669"/>
    <property type="project" value="InterPro"/>
</dbReference>
<comment type="caution">
    <text evidence="3">The sequence shown here is derived from an EMBL/GenBank/DDBJ whole genome shotgun (WGS) entry which is preliminary data.</text>
</comment>
<dbReference type="SUPFAM" id="SSF53756">
    <property type="entry name" value="UDP-Glycosyltransferase/glycogen phosphorylase"/>
    <property type="match status" value="1"/>
</dbReference>
<dbReference type="AlphaFoldDB" id="A0A9E2KDB3"/>
<evidence type="ECO:0000313" key="3">
    <source>
        <dbReference type="EMBL" id="MBU3812992.1"/>
    </source>
</evidence>
<dbReference type="Gene3D" id="3.40.50.11090">
    <property type="match status" value="1"/>
</dbReference>
<evidence type="ECO:0000259" key="2">
    <source>
        <dbReference type="Pfam" id="PF00534"/>
    </source>
</evidence>
<dbReference type="Pfam" id="PF00534">
    <property type="entry name" value="Glycos_transf_1"/>
    <property type="match status" value="1"/>
</dbReference>
<dbReference type="Gene3D" id="3.40.50.2000">
    <property type="entry name" value="Glycogen Phosphorylase B"/>
    <property type="match status" value="1"/>
</dbReference>
<evidence type="ECO:0000256" key="1">
    <source>
        <dbReference type="ARBA" id="ARBA00022679"/>
    </source>
</evidence>
<dbReference type="PANTHER" id="PTHR46401:SF2">
    <property type="entry name" value="GLYCOSYLTRANSFERASE WBBK-RELATED"/>
    <property type="match status" value="1"/>
</dbReference>
<gene>
    <name evidence="3" type="ORF">H9791_00585</name>
</gene>
<organism evidence="3 4">
    <name type="scientific">Candidatus Bacteroides intestinipullorum</name>
    <dbReference type="NCBI Taxonomy" id="2838471"/>
    <lineage>
        <taxon>Bacteria</taxon>
        <taxon>Pseudomonadati</taxon>
        <taxon>Bacteroidota</taxon>
        <taxon>Bacteroidia</taxon>
        <taxon>Bacteroidales</taxon>
        <taxon>Bacteroidaceae</taxon>
        <taxon>Bacteroides</taxon>
    </lineage>
</organism>
<evidence type="ECO:0000313" key="4">
    <source>
        <dbReference type="Proteomes" id="UP000824236"/>
    </source>
</evidence>
<protein>
    <submittedName>
        <fullName evidence="3">Glycosyltransferase family 4 protein</fullName>
    </submittedName>
</protein>
<name>A0A9E2KDB3_9BACE</name>